<dbReference type="Gene3D" id="3.30.450.40">
    <property type="match status" value="1"/>
</dbReference>
<dbReference type="SUPFAM" id="SSF46785">
    <property type="entry name" value="Winged helix' DNA-binding domain"/>
    <property type="match status" value="1"/>
</dbReference>
<protein>
    <submittedName>
        <fullName evidence="6">IclR-family transcriptional regulator LinI</fullName>
    </submittedName>
</protein>
<dbReference type="GO" id="GO:0003677">
    <property type="term" value="F:DNA binding"/>
    <property type="evidence" value="ECO:0007669"/>
    <property type="project" value="UniProtKB-KW"/>
</dbReference>
<feature type="domain" description="HTH iclR-type" evidence="4">
    <location>
        <begin position="16"/>
        <end position="77"/>
    </location>
</feature>
<dbReference type="EMBL" id="JFZA02000001">
    <property type="protein sequence ID" value="KFG91936.1"/>
    <property type="molecule type" value="Genomic_DNA"/>
</dbReference>
<dbReference type="InterPro" id="IPR029016">
    <property type="entry name" value="GAF-like_dom_sf"/>
</dbReference>
<proteinExistence type="predicted"/>
<dbReference type="Proteomes" id="UP000024284">
    <property type="component" value="Unassembled WGS sequence"/>
</dbReference>
<evidence type="ECO:0000313" key="6">
    <source>
        <dbReference type="EMBL" id="KFG91936.1"/>
    </source>
</evidence>
<dbReference type="SMART" id="SM00346">
    <property type="entry name" value="HTH_ICLR"/>
    <property type="match status" value="1"/>
</dbReference>
<dbReference type="Pfam" id="PF09339">
    <property type="entry name" value="HTH_IclR"/>
    <property type="match status" value="1"/>
</dbReference>
<keyword evidence="7" id="KW-1185">Reference proteome</keyword>
<dbReference type="AlphaFoldDB" id="A0A086PEW8"/>
<evidence type="ECO:0000313" key="7">
    <source>
        <dbReference type="Proteomes" id="UP000024284"/>
    </source>
</evidence>
<dbReference type="Pfam" id="PF01614">
    <property type="entry name" value="IclR_C"/>
    <property type="match status" value="1"/>
</dbReference>
<accession>A0A086PEW8</accession>
<dbReference type="PANTHER" id="PTHR30136">
    <property type="entry name" value="HELIX-TURN-HELIX TRANSCRIPTIONAL REGULATOR, ICLR FAMILY"/>
    <property type="match status" value="1"/>
</dbReference>
<reference evidence="6" key="1">
    <citation type="submission" date="2014-08" db="EMBL/GenBank/DDBJ databases">
        <title>Draft genome sequences of Sphingobium herbicidovorans.</title>
        <authorList>
            <person name="Gan H.M."/>
            <person name="Gan H.Y."/>
            <person name="Savka M.A."/>
        </authorList>
    </citation>
    <scope>NUCLEOTIDE SEQUENCE [LARGE SCALE GENOMIC DNA]</scope>
    <source>
        <strain evidence="6">NBRC 16415</strain>
    </source>
</reference>
<evidence type="ECO:0000259" key="5">
    <source>
        <dbReference type="PROSITE" id="PS51078"/>
    </source>
</evidence>
<evidence type="ECO:0000256" key="2">
    <source>
        <dbReference type="ARBA" id="ARBA00023125"/>
    </source>
</evidence>
<dbReference type="PROSITE" id="PS51078">
    <property type="entry name" value="ICLR_ED"/>
    <property type="match status" value="1"/>
</dbReference>
<organism evidence="6 7">
    <name type="scientific">Sphingobium herbicidovorans (strain ATCC 700291 / DSM 11019 / CCUG 56400 / KCTC 2939 / LMG 18315 / NBRC 16415 / MH)</name>
    <name type="common">Sphingomonas herbicidovorans</name>
    <dbReference type="NCBI Taxonomy" id="1219045"/>
    <lineage>
        <taxon>Bacteria</taxon>
        <taxon>Pseudomonadati</taxon>
        <taxon>Pseudomonadota</taxon>
        <taxon>Alphaproteobacteria</taxon>
        <taxon>Sphingomonadales</taxon>
        <taxon>Sphingomonadaceae</taxon>
        <taxon>Sphingobium</taxon>
    </lineage>
</organism>
<feature type="domain" description="IclR-ED" evidence="5">
    <location>
        <begin position="78"/>
        <end position="261"/>
    </location>
</feature>
<dbReference type="Gene3D" id="1.10.10.10">
    <property type="entry name" value="Winged helix-like DNA-binding domain superfamily/Winged helix DNA-binding domain"/>
    <property type="match status" value="1"/>
</dbReference>
<keyword evidence="2" id="KW-0238">DNA-binding</keyword>
<dbReference type="eggNOG" id="COG1414">
    <property type="taxonomic scope" value="Bacteria"/>
</dbReference>
<dbReference type="GO" id="GO:0003700">
    <property type="term" value="F:DNA-binding transcription factor activity"/>
    <property type="evidence" value="ECO:0007669"/>
    <property type="project" value="TreeGrafter"/>
</dbReference>
<dbReference type="InterPro" id="IPR050707">
    <property type="entry name" value="HTH_MetabolicPath_Reg"/>
</dbReference>
<evidence type="ECO:0000256" key="1">
    <source>
        <dbReference type="ARBA" id="ARBA00023015"/>
    </source>
</evidence>
<dbReference type="InterPro" id="IPR036388">
    <property type="entry name" value="WH-like_DNA-bd_sf"/>
</dbReference>
<evidence type="ECO:0000259" key="4">
    <source>
        <dbReference type="PROSITE" id="PS51077"/>
    </source>
</evidence>
<dbReference type="RefSeq" id="WP_051907932.1">
    <property type="nucleotide sequence ID" value="NZ_BCZD01000001.1"/>
</dbReference>
<dbReference type="PANTHER" id="PTHR30136:SF24">
    <property type="entry name" value="HTH-TYPE TRANSCRIPTIONAL REPRESSOR ALLR"/>
    <property type="match status" value="1"/>
</dbReference>
<keyword evidence="1" id="KW-0805">Transcription regulation</keyword>
<keyword evidence="3" id="KW-0804">Transcription</keyword>
<dbReference type="GO" id="GO:0045892">
    <property type="term" value="P:negative regulation of DNA-templated transcription"/>
    <property type="evidence" value="ECO:0007669"/>
    <property type="project" value="TreeGrafter"/>
</dbReference>
<dbReference type="InterPro" id="IPR014757">
    <property type="entry name" value="Tscrpt_reg_IclR_C"/>
</dbReference>
<dbReference type="PATRIC" id="fig|1219045.3.peg.187"/>
<dbReference type="STRING" id="76947.GCA_002080435_00833"/>
<comment type="caution">
    <text evidence="6">The sequence shown here is derived from an EMBL/GenBank/DDBJ whole genome shotgun (WGS) entry which is preliminary data.</text>
</comment>
<evidence type="ECO:0000256" key="3">
    <source>
        <dbReference type="ARBA" id="ARBA00023163"/>
    </source>
</evidence>
<dbReference type="PROSITE" id="PS51077">
    <property type="entry name" value="HTH_ICLR"/>
    <property type="match status" value="1"/>
</dbReference>
<gene>
    <name evidence="6" type="ORF">BV98_000187</name>
</gene>
<sequence>MADSQQEPEDGLLGRVQSLVRAFGILDELAKSDNMTLSDLSRAVGLPRSTTHRLLTTMEALRYVAFDRRRNGWSIGVQAFTVGAVFAQTRDLGQLGRTIMRSLMSEVQHCVNIAVPEGAGVCYVGQAAANGFRQTAARPGAVLPLHTTASGKVLMAQWSRAEVDRYLGSAPLKARTARSIIDGDRLRRELADISMRGYALDDEEHSDGLRCVAAVVNDRYGLPKGSLSISDRSSHLPRARLDELGPALISAAQRMSMEIAAQSF</sequence>
<name>A0A086PEW8_SPHHM</name>
<dbReference type="OrthoDB" id="9807558at2"/>
<dbReference type="SUPFAM" id="SSF55781">
    <property type="entry name" value="GAF domain-like"/>
    <property type="match status" value="1"/>
</dbReference>
<dbReference type="InterPro" id="IPR005471">
    <property type="entry name" value="Tscrpt_reg_IclR_N"/>
</dbReference>
<dbReference type="InterPro" id="IPR036390">
    <property type="entry name" value="WH_DNA-bd_sf"/>
</dbReference>